<dbReference type="PANTHER" id="PTHR12905:SF0">
    <property type="entry name" value="CALCINEURIN-LIKE PHOSPHOESTERASE DOMAIN-CONTAINING PROTEIN"/>
    <property type="match status" value="1"/>
</dbReference>
<sequence>MSLPPPPPVSFVTVKQPIIHNKSSSNNSEDELARKLSSRREAQVQKFPKKVEWEIIHPKHNNDPQVEKNTEKRVVKFVVISDTHNKHDMLNLPEGDVLIHCGDMSDDGRVEEIQKFNEWLGKTPYKHRIVICGNHEEEISALSPSEIQQLLPNATYLHNSSIVIEGGIKIYGTPYVPNMSDLPGENKSFMASRDNKFFYKSELDLEQVIFSNIDSDTNILLTHTPPKGVLDGMLHFGSVSLMKRIKELKHLRVNCFGHVHMGYGVEREQDVTFVNASSDGDEHPIYFDYSI</sequence>
<dbReference type="InterPro" id="IPR004843">
    <property type="entry name" value="Calcineurin-like_PHP"/>
</dbReference>
<name>A0AA88GB78_NAELO</name>
<organism evidence="3 4">
    <name type="scientific">Naegleria lovaniensis</name>
    <name type="common">Amoeba</name>
    <dbReference type="NCBI Taxonomy" id="51637"/>
    <lineage>
        <taxon>Eukaryota</taxon>
        <taxon>Discoba</taxon>
        <taxon>Heterolobosea</taxon>
        <taxon>Tetramitia</taxon>
        <taxon>Eutetramitia</taxon>
        <taxon>Vahlkampfiidae</taxon>
        <taxon>Naegleria</taxon>
    </lineage>
</organism>
<feature type="region of interest" description="Disordered" evidence="1">
    <location>
        <begin position="1"/>
        <end position="41"/>
    </location>
</feature>
<dbReference type="CDD" id="cd07379">
    <property type="entry name" value="MPP_239FB"/>
    <property type="match status" value="1"/>
</dbReference>
<evidence type="ECO:0000313" key="4">
    <source>
        <dbReference type="Proteomes" id="UP000816034"/>
    </source>
</evidence>
<protein>
    <recommendedName>
        <fullName evidence="2">Calcineurin-like phosphoesterase domain-containing protein</fullName>
    </recommendedName>
</protein>
<dbReference type="AlphaFoldDB" id="A0AA88GB78"/>
<evidence type="ECO:0000256" key="1">
    <source>
        <dbReference type="SAM" id="MobiDB-lite"/>
    </source>
</evidence>
<dbReference type="Gene3D" id="3.60.21.10">
    <property type="match status" value="1"/>
</dbReference>
<reference evidence="3 4" key="1">
    <citation type="journal article" date="2018" name="BMC Genomics">
        <title>The genome of Naegleria lovaniensis, the basis for a comparative approach to unravel pathogenicity factors of the human pathogenic amoeba N. fowleri.</title>
        <authorList>
            <person name="Liechti N."/>
            <person name="Schurch N."/>
            <person name="Bruggmann R."/>
            <person name="Wittwer M."/>
        </authorList>
    </citation>
    <scope>NUCLEOTIDE SEQUENCE [LARGE SCALE GENOMIC DNA]</scope>
    <source>
        <strain evidence="3 4">ATCC 30569</strain>
    </source>
</reference>
<keyword evidence="4" id="KW-1185">Reference proteome</keyword>
<dbReference type="InterPro" id="IPR051693">
    <property type="entry name" value="UPF0046_metallophosphoest"/>
</dbReference>
<evidence type="ECO:0000313" key="3">
    <source>
        <dbReference type="EMBL" id="KAG2373286.1"/>
    </source>
</evidence>
<dbReference type="GO" id="GO:0016787">
    <property type="term" value="F:hydrolase activity"/>
    <property type="evidence" value="ECO:0007669"/>
    <property type="project" value="InterPro"/>
</dbReference>
<proteinExistence type="predicted"/>
<gene>
    <name evidence="3" type="ORF">C9374_012275</name>
</gene>
<evidence type="ECO:0000259" key="2">
    <source>
        <dbReference type="Pfam" id="PF00149"/>
    </source>
</evidence>
<dbReference type="Proteomes" id="UP000816034">
    <property type="component" value="Unassembled WGS sequence"/>
</dbReference>
<dbReference type="SUPFAM" id="SSF56300">
    <property type="entry name" value="Metallo-dependent phosphatases"/>
    <property type="match status" value="1"/>
</dbReference>
<dbReference type="EMBL" id="PYSW02000057">
    <property type="protein sequence ID" value="KAG2373286.1"/>
    <property type="molecule type" value="Genomic_DNA"/>
</dbReference>
<dbReference type="InterPro" id="IPR029052">
    <property type="entry name" value="Metallo-depent_PP-like"/>
</dbReference>
<feature type="compositionally biased region" description="Basic and acidic residues" evidence="1">
    <location>
        <begin position="31"/>
        <end position="41"/>
    </location>
</feature>
<dbReference type="PANTHER" id="PTHR12905">
    <property type="entry name" value="METALLOPHOSPHOESTERASE"/>
    <property type="match status" value="1"/>
</dbReference>
<dbReference type="Pfam" id="PF00149">
    <property type="entry name" value="Metallophos"/>
    <property type="match status" value="1"/>
</dbReference>
<comment type="caution">
    <text evidence="3">The sequence shown here is derived from an EMBL/GenBank/DDBJ whole genome shotgun (WGS) entry which is preliminary data.</text>
</comment>
<dbReference type="GeneID" id="68104729"/>
<feature type="domain" description="Calcineurin-like phosphoesterase" evidence="2">
    <location>
        <begin position="76"/>
        <end position="261"/>
    </location>
</feature>
<dbReference type="RefSeq" id="XP_044542460.1">
    <property type="nucleotide sequence ID" value="XM_044688023.1"/>
</dbReference>
<accession>A0AA88GB78</accession>